<evidence type="ECO:0000256" key="5">
    <source>
        <dbReference type="ARBA" id="ARBA00022679"/>
    </source>
</evidence>
<organism evidence="10 11">
    <name type="scientific">Flaviaesturariibacter amylovorans</name>
    <dbReference type="NCBI Taxonomy" id="1084520"/>
    <lineage>
        <taxon>Bacteria</taxon>
        <taxon>Pseudomonadati</taxon>
        <taxon>Bacteroidota</taxon>
        <taxon>Chitinophagia</taxon>
        <taxon>Chitinophagales</taxon>
        <taxon>Chitinophagaceae</taxon>
        <taxon>Flaviaestuariibacter</taxon>
    </lineage>
</organism>
<evidence type="ECO:0000256" key="1">
    <source>
        <dbReference type="ARBA" id="ARBA00000085"/>
    </source>
</evidence>
<dbReference type="SMART" id="SM00387">
    <property type="entry name" value="HATPase_c"/>
    <property type="match status" value="1"/>
</dbReference>
<evidence type="ECO:0000256" key="7">
    <source>
        <dbReference type="SAM" id="Phobius"/>
    </source>
</evidence>
<dbReference type="EMBL" id="BAABGY010000009">
    <property type="protein sequence ID" value="GAA4337517.1"/>
    <property type="molecule type" value="Genomic_DNA"/>
</dbReference>
<protein>
    <recommendedName>
        <fullName evidence="3">histidine kinase</fullName>
        <ecNumber evidence="3">2.7.13.3</ecNumber>
    </recommendedName>
</protein>
<keyword evidence="7" id="KW-0812">Transmembrane</keyword>
<reference evidence="11" key="1">
    <citation type="journal article" date="2019" name="Int. J. Syst. Evol. Microbiol.">
        <title>The Global Catalogue of Microorganisms (GCM) 10K type strain sequencing project: providing services to taxonomists for standard genome sequencing and annotation.</title>
        <authorList>
            <consortium name="The Broad Institute Genomics Platform"/>
            <consortium name="The Broad Institute Genome Sequencing Center for Infectious Disease"/>
            <person name="Wu L."/>
            <person name="Ma J."/>
        </authorList>
    </citation>
    <scope>NUCLEOTIDE SEQUENCE [LARGE SCALE GENOMIC DNA]</scope>
    <source>
        <strain evidence="11">JCM 17919</strain>
    </source>
</reference>
<dbReference type="SUPFAM" id="SSF47384">
    <property type="entry name" value="Homodimeric domain of signal transducing histidine kinase"/>
    <property type="match status" value="1"/>
</dbReference>
<comment type="catalytic activity">
    <reaction evidence="1">
        <text>ATP + protein L-histidine = ADP + protein N-phospho-L-histidine.</text>
        <dbReference type="EC" id="2.7.13.3"/>
    </reaction>
</comment>
<evidence type="ECO:0000259" key="8">
    <source>
        <dbReference type="PROSITE" id="PS50109"/>
    </source>
</evidence>
<dbReference type="Gene3D" id="6.10.340.10">
    <property type="match status" value="1"/>
</dbReference>
<keyword evidence="5" id="KW-0808">Transferase</keyword>
<dbReference type="InterPro" id="IPR005467">
    <property type="entry name" value="His_kinase_dom"/>
</dbReference>
<dbReference type="SUPFAM" id="SSF158472">
    <property type="entry name" value="HAMP domain-like"/>
    <property type="match status" value="1"/>
</dbReference>
<feature type="domain" description="Histidine kinase" evidence="8">
    <location>
        <begin position="278"/>
        <end position="487"/>
    </location>
</feature>
<feature type="transmembrane region" description="Helical" evidence="7">
    <location>
        <begin position="190"/>
        <end position="213"/>
    </location>
</feature>
<dbReference type="InterPro" id="IPR003660">
    <property type="entry name" value="HAMP_dom"/>
</dbReference>
<name>A0ABP8HD71_9BACT</name>
<dbReference type="InterPro" id="IPR036097">
    <property type="entry name" value="HisK_dim/P_sf"/>
</dbReference>
<comment type="subcellular location">
    <subcellularLocation>
        <location evidence="2">Membrane</location>
    </subcellularLocation>
</comment>
<feature type="domain" description="HAMP" evidence="9">
    <location>
        <begin position="211"/>
        <end position="263"/>
    </location>
</feature>
<dbReference type="Gene3D" id="1.10.287.130">
    <property type="match status" value="1"/>
</dbReference>
<dbReference type="PROSITE" id="PS50109">
    <property type="entry name" value="HIS_KIN"/>
    <property type="match status" value="1"/>
</dbReference>
<keyword evidence="4" id="KW-0597">Phosphoprotein</keyword>
<dbReference type="InterPro" id="IPR036890">
    <property type="entry name" value="HATPase_C_sf"/>
</dbReference>
<dbReference type="PRINTS" id="PR00344">
    <property type="entry name" value="BCTRLSENSOR"/>
</dbReference>
<dbReference type="Pfam" id="PF05227">
    <property type="entry name" value="CHASE3"/>
    <property type="match status" value="1"/>
</dbReference>
<dbReference type="InterPro" id="IPR003594">
    <property type="entry name" value="HATPase_dom"/>
</dbReference>
<dbReference type="InterPro" id="IPR004358">
    <property type="entry name" value="Sig_transdc_His_kin-like_C"/>
</dbReference>
<dbReference type="SUPFAM" id="SSF55874">
    <property type="entry name" value="ATPase domain of HSP90 chaperone/DNA topoisomerase II/histidine kinase"/>
    <property type="match status" value="1"/>
</dbReference>
<evidence type="ECO:0000256" key="3">
    <source>
        <dbReference type="ARBA" id="ARBA00012438"/>
    </source>
</evidence>
<dbReference type="Proteomes" id="UP001501725">
    <property type="component" value="Unassembled WGS sequence"/>
</dbReference>
<evidence type="ECO:0000256" key="2">
    <source>
        <dbReference type="ARBA" id="ARBA00004370"/>
    </source>
</evidence>
<sequence>MKIAQLVFFGFLVVLLLFSATTWINFRQSERVQENTEFFAHSTNVVRQSNRFQRNILNIVSSMRAYFLTGERTFLTAFDSAMLENRGIIRELDSAADAVQRRPVEKINVLNQRWNAEFTRILAAARQSSAADSSPEALSALYKNEFPELVRGEVAADLQREVRDFINAEYRRREESKTQLAESIAGTRRLSFTLTLVSIVIGLVIAGFLSYHVSTRILRMVRMANSIAEGQYNSQVAYTGRDELGRLAGSLNHMAQVLHANFSELKRKNAELDQFAHIVSHDLKSPLRGISNVVSWIEEDHHEELPPKVQEYMALVKGRLERAEHLISGILTYARIGREQQARETVVVRELLEEVLENQPVRPGLRVEFAHNLPLLFTERLPLYQVFANLVSNAVKYHDKTEGHIRVYHRETEQQFVFFVNDDGPGIDPAYHRKIFQIFQTLQEKESFESTGVGLAIVKKILDARQETVEIQSAAGSGTTISFTWKK</sequence>
<comment type="caution">
    <text evidence="10">The sequence shown here is derived from an EMBL/GenBank/DDBJ whole genome shotgun (WGS) entry which is preliminary data.</text>
</comment>
<dbReference type="RefSeq" id="WP_345256921.1">
    <property type="nucleotide sequence ID" value="NZ_BAABGY010000009.1"/>
</dbReference>
<keyword evidence="7" id="KW-1133">Transmembrane helix</keyword>
<keyword evidence="6" id="KW-0418">Kinase</keyword>
<dbReference type="Gene3D" id="3.30.565.10">
    <property type="entry name" value="Histidine kinase-like ATPase, C-terminal domain"/>
    <property type="match status" value="1"/>
</dbReference>
<evidence type="ECO:0000313" key="11">
    <source>
        <dbReference type="Proteomes" id="UP001501725"/>
    </source>
</evidence>
<dbReference type="Pfam" id="PF00512">
    <property type="entry name" value="HisKA"/>
    <property type="match status" value="1"/>
</dbReference>
<accession>A0ABP8HD71</accession>
<dbReference type="SMART" id="SM00388">
    <property type="entry name" value="HisKA"/>
    <property type="match status" value="1"/>
</dbReference>
<dbReference type="EC" id="2.7.13.3" evidence="3"/>
<evidence type="ECO:0000313" key="10">
    <source>
        <dbReference type="EMBL" id="GAA4337517.1"/>
    </source>
</evidence>
<evidence type="ECO:0000259" key="9">
    <source>
        <dbReference type="PROSITE" id="PS50885"/>
    </source>
</evidence>
<keyword evidence="11" id="KW-1185">Reference proteome</keyword>
<dbReference type="CDD" id="cd06225">
    <property type="entry name" value="HAMP"/>
    <property type="match status" value="1"/>
</dbReference>
<dbReference type="InterPro" id="IPR050351">
    <property type="entry name" value="BphY/WalK/GraS-like"/>
</dbReference>
<dbReference type="InterPro" id="IPR003661">
    <property type="entry name" value="HisK_dim/P_dom"/>
</dbReference>
<dbReference type="Pfam" id="PF02518">
    <property type="entry name" value="HATPase_c"/>
    <property type="match status" value="1"/>
</dbReference>
<evidence type="ECO:0000256" key="4">
    <source>
        <dbReference type="ARBA" id="ARBA00022553"/>
    </source>
</evidence>
<dbReference type="CDD" id="cd00082">
    <property type="entry name" value="HisKA"/>
    <property type="match status" value="1"/>
</dbReference>
<keyword evidence="7" id="KW-0472">Membrane</keyword>
<dbReference type="Pfam" id="PF00672">
    <property type="entry name" value="HAMP"/>
    <property type="match status" value="1"/>
</dbReference>
<evidence type="ECO:0000256" key="6">
    <source>
        <dbReference type="ARBA" id="ARBA00022777"/>
    </source>
</evidence>
<dbReference type="PANTHER" id="PTHR42878">
    <property type="entry name" value="TWO-COMPONENT HISTIDINE KINASE"/>
    <property type="match status" value="1"/>
</dbReference>
<dbReference type="SMART" id="SM00304">
    <property type="entry name" value="HAMP"/>
    <property type="match status" value="1"/>
</dbReference>
<proteinExistence type="predicted"/>
<gene>
    <name evidence="10" type="ORF">GCM10023184_33410</name>
</gene>
<dbReference type="InterPro" id="IPR007891">
    <property type="entry name" value="CHASE3"/>
</dbReference>
<dbReference type="PANTHER" id="PTHR42878:SF15">
    <property type="entry name" value="BACTERIOPHYTOCHROME"/>
    <property type="match status" value="1"/>
</dbReference>
<dbReference type="PROSITE" id="PS50885">
    <property type="entry name" value="HAMP"/>
    <property type="match status" value="1"/>
</dbReference>